<reference evidence="1" key="1">
    <citation type="submission" date="2021-06" db="EMBL/GenBank/DDBJ databases">
        <authorList>
            <person name="Kallberg Y."/>
            <person name="Tangrot J."/>
            <person name="Rosling A."/>
        </authorList>
    </citation>
    <scope>NUCLEOTIDE SEQUENCE</scope>
    <source>
        <strain evidence="1">28 12/20/2015</strain>
    </source>
</reference>
<organism evidence="1 2">
    <name type="scientific">Cetraspora pellucida</name>
    <dbReference type="NCBI Taxonomy" id="1433469"/>
    <lineage>
        <taxon>Eukaryota</taxon>
        <taxon>Fungi</taxon>
        <taxon>Fungi incertae sedis</taxon>
        <taxon>Mucoromycota</taxon>
        <taxon>Glomeromycotina</taxon>
        <taxon>Glomeromycetes</taxon>
        <taxon>Diversisporales</taxon>
        <taxon>Gigasporaceae</taxon>
        <taxon>Cetraspora</taxon>
    </lineage>
</organism>
<sequence length="172" mass="19928">MNSASIDEAVAYIEAVKKKVKDRMVMLKVAKKYGWDVAVELPQTTDEKLVDYTEEIDRARQVAANKKKQKLHDTSGKSQLFRAPPYYNTSNSGERSYYNRDYDRNRPYDSRNHYYSRPYNQERESKTNDGKIQCYNCGGFGHLAFKCLSSKSYRPYTNLATTRSRGDDARSS</sequence>
<accession>A0ACA9NGC8</accession>
<name>A0ACA9NGC8_9GLOM</name>
<proteinExistence type="predicted"/>
<dbReference type="Proteomes" id="UP000789366">
    <property type="component" value="Unassembled WGS sequence"/>
</dbReference>
<dbReference type="EMBL" id="CAJVPW010014352">
    <property type="protein sequence ID" value="CAG8653157.1"/>
    <property type="molecule type" value="Genomic_DNA"/>
</dbReference>
<evidence type="ECO:0000313" key="1">
    <source>
        <dbReference type="EMBL" id="CAG8653157.1"/>
    </source>
</evidence>
<keyword evidence="2" id="KW-1185">Reference proteome</keyword>
<evidence type="ECO:0000313" key="2">
    <source>
        <dbReference type="Proteomes" id="UP000789366"/>
    </source>
</evidence>
<comment type="caution">
    <text evidence="1">The sequence shown here is derived from an EMBL/GenBank/DDBJ whole genome shotgun (WGS) entry which is preliminary data.</text>
</comment>
<gene>
    <name evidence="1" type="ORF">SPELUC_LOCUS8993</name>
</gene>
<protein>
    <submittedName>
        <fullName evidence="1">12925_t:CDS:1</fullName>
    </submittedName>
</protein>